<reference evidence="1 2" key="1">
    <citation type="journal article" date="2020" name="Appl. Environ. Microbiol.">
        <title>Genomic Characteristics of a Novel Species of Ammonia-Oxidizing Archaea from the Jiulong River Estuary.</title>
        <authorList>
            <person name="Zou D."/>
            <person name="Wan R."/>
            <person name="Han L."/>
            <person name="Xu M.N."/>
            <person name="Liu Y."/>
            <person name="Liu H."/>
            <person name="Kao S.J."/>
            <person name="Li M."/>
        </authorList>
    </citation>
    <scope>NUCLEOTIDE SEQUENCE [LARGE SCALE GENOMIC DNA]</scope>
    <source>
        <strain evidence="1">W1bin1</strain>
    </source>
</reference>
<gene>
    <name evidence="1" type="ORF">H2B03_03815</name>
</gene>
<evidence type="ECO:0000313" key="1">
    <source>
        <dbReference type="EMBL" id="MBA4452287.1"/>
    </source>
</evidence>
<proteinExistence type="predicted"/>
<dbReference type="Proteomes" id="UP000559653">
    <property type="component" value="Unassembled WGS sequence"/>
</dbReference>
<accession>A0AC60VXZ9</accession>
<sequence length="320" mass="34938">MALKLADYKTTVHNDWCPGCGDFGIVNALQMALAEMGIERDKAAIFSGIGCSGKTSHFINTYGIHTLHGRVLTFAQGGKLANPEMTVVAVGGDGDGLGIGAGHFVAAGRRNIDMTYIIFDNGVYGLTKGQASPTLKLGEKTKSLPSPNTNYNVNPIGLAVASGFTFVARAYSYDVRHLKDLIVKAVQHKGLSFLDVLQPCPTYNDINTRDWYAGADLAKEAAERHSRIYKLEDTHFDPVVHYADDKEIDEKLAQALIKSLEWGNKIPTGIFYKNDLISPFTTRLTDKIPNYMENPPAKQNISKDGKPTTDVSKLLDSLQV</sequence>
<organism evidence="1 2">
    <name type="scientific">Candidatus Nitrosomaritimum aestuariumsis</name>
    <dbReference type="NCBI Taxonomy" id="3342354"/>
    <lineage>
        <taxon>Archaea</taxon>
        <taxon>Nitrososphaerota</taxon>
        <taxon>Nitrososphaeria</taxon>
        <taxon>Nitrosopumilales</taxon>
        <taxon>Nitrosopumilaceae</taxon>
        <taxon>Candidatus Nitrosomaritimum</taxon>
    </lineage>
</organism>
<comment type="caution">
    <text evidence="1">The sequence shown here is derived from an EMBL/GenBank/DDBJ whole genome shotgun (WGS) entry which is preliminary data.</text>
</comment>
<name>A0AC60VXZ9_9ARCH</name>
<protein>
    <submittedName>
        <fullName evidence="1">2-oxoacid:ferredoxin oxidoreductase subunit beta</fullName>
    </submittedName>
</protein>
<dbReference type="EMBL" id="JACEMZ010000016">
    <property type="protein sequence ID" value="MBA4452287.1"/>
    <property type="molecule type" value="Genomic_DNA"/>
</dbReference>
<evidence type="ECO:0000313" key="2">
    <source>
        <dbReference type="Proteomes" id="UP000559653"/>
    </source>
</evidence>